<feature type="compositionally biased region" description="Polar residues" evidence="1">
    <location>
        <begin position="118"/>
        <end position="137"/>
    </location>
</feature>
<dbReference type="InterPro" id="IPR001932">
    <property type="entry name" value="PPM-type_phosphatase-like_dom"/>
</dbReference>
<evidence type="ECO:0000313" key="3">
    <source>
        <dbReference type="EMBL" id="GFR49698.1"/>
    </source>
</evidence>
<dbReference type="GO" id="GO:0004722">
    <property type="term" value="F:protein serine/threonine phosphatase activity"/>
    <property type="evidence" value="ECO:0007669"/>
    <property type="project" value="InterPro"/>
</dbReference>
<dbReference type="FunFam" id="3.60.40.10:FF:000202">
    <property type="entry name" value="Predicted protein"/>
    <property type="match status" value="1"/>
</dbReference>
<sequence length="555" mass="56135">MSRQNQRFQSPFGAGRKQPEGLNQQTFLSGAGVHAALNGLGYGTNGRTLPNGANGIPYLQPSIFASPKAPAGARTNSDPPTPTANPNNSLPAGRPSAQTPGRSAPLGSGAKLGMPGYTVTTTTPSRKNSGSLNNTASGGVIAGIGRLVDATIRSSPNVSTSGTTAAAAPGTSLSVIGSGTMRNSTSGGPSGAAAAGLSATVPLSRPGSGTTHHNHHGGLLATMPAGGRPGGGAGGGAAPVPPAGHRGGGGTHPTVPGLTFSVGSNQSMGSRGYQEDYRSIADSSTTPGLSHLPNVMLGAAVYDGHGGKQVSHWLSSSYCLLNRAMEAVQQLITGGGSPNDVASVLDDVFTACGNAAAAGRMTAGSCVAMALLVQSGGVPWVLSANVGDSRTILVSWDDMDGPGMAGGGPSSALGGRTEATQLSVDHKLGPAKTSEETRRVQAAGGTVIQLFGTWRIDGSLAVARAIGDSDFARYVSCRPTVQCRQLQRRDRWLIIASDGLWDVMTNEEVAMFCRAQHQLSATKLSEALVREAVRNRGSGDNTTVIAVRLQYSGAP</sequence>
<dbReference type="Pfam" id="PF00481">
    <property type="entry name" value="PP2C"/>
    <property type="match status" value="1"/>
</dbReference>
<dbReference type="SUPFAM" id="SSF81606">
    <property type="entry name" value="PP2C-like"/>
    <property type="match status" value="1"/>
</dbReference>
<feature type="compositionally biased region" description="Low complexity" evidence="1">
    <location>
        <begin position="159"/>
        <end position="174"/>
    </location>
</feature>
<proteinExistence type="predicted"/>
<evidence type="ECO:0000256" key="1">
    <source>
        <dbReference type="SAM" id="MobiDB-lite"/>
    </source>
</evidence>
<feature type="compositionally biased region" description="Polar residues" evidence="1">
    <location>
        <begin position="74"/>
        <end position="101"/>
    </location>
</feature>
<dbReference type="SMART" id="SM00332">
    <property type="entry name" value="PP2Cc"/>
    <property type="match status" value="1"/>
</dbReference>
<dbReference type="PANTHER" id="PTHR47992">
    <property type="entry name" value="PROTEIN PHOSPHATASE"/>
    <property type="match status" value="1"/>
</dbReference>
<name>A0AAD3HQS5_9CHLO</name>
<gene>
    <name evidence="3" type="ORF">Agub_g11848</name>
</gene>
<evidence type="ECO:0000313" key="4">
    <source>
        <dbReference type="Proteomes" id="UP001054857"/>
    </source>
</evidence>
<dbReference type="AlphaFoldDB" id="A0AAD3HQS5"/>
<feature type="region of interest" description="Disordered" evidence="1">
    <location>
        <begin position="1"/>
        <end position="27"/>
    </location>
</feature>
<dbReference type="Gene3D" id="3.60.40.10">
    <property type="entry name" value="PPM-type phosphatase domain"/>
    <property type="match status" value="1"/>
</dbReference>
<dbReference type="PROSITE" id="PS51746">
    <property type="entry name" value="PPM_2"/>
    <property type="match status" value="1"/>
</dbReference>
<comment type="caution">
    <text evidence="3">The sequence shown here is derived from an EMBL/GenBank/DDBJ whole genome shotgun (WGS) entry which is preliminary data.</text>
</comment>
<dbReference type="EMBL" id="BMAR01000032">
    <property type="protein sequence ID" value="GFR49698.1"/>
    <property type="molecule type" value="Genomic_DNA"/>
</dbReference>
<feature type="compositionally biased region" description="Gly residues" evidence="1">
    <location>
        <begin position="227"/>
        <end position="237"/>
    </location>
</feature>
<dbReference type="InterPro" id="IPR036457">
    <property type="entry name" value="PPM-type-like_dom_sf"/>
</dbReference>
<feature type="domain" description="PPM-type phosphatase" evidence="2">
    <location>
        <begin position="259"/>
        <end position="549"/>
    </location>
</feature>
<keyword evidence="4" id="KW-1185">Reference proteome</keyword>
<reference evidence="3 4" key="1">
    <citation type="journal article" date="2021" name="Sci. Rep.">
        <title>Genome sequencing of the multicellular alga Astrephomene provides insights into convergent evolution of germ-soma differentiation.</title>
        <authorList>
            <person name="Yamashita S."/>
            <person name="Yamamoto K."/>
            <person name="Matsuzaki R."/>
            <person name="Suzuki S."/>
            <person name="Yamaguchi H."/>
            <person name="Hirooka S."/>
            <person name="Minakuchi Y."/>
            <person name="Miyagishima S."/>
            <person name="Kawachi M."/>
            <person name="Toyoda A."/>
            <person name="Nozaki H."/>
        </authorList>
    </citation>
    <scope>NUCLEOTIDE SEQUENCE [LARGE SCALE GENOMIC DNA]</scope>
    <source>
        <strain evidence="3 4">NIES-4017</strain>
    </source>
</reference>
<organism evidence="3 4">
    <name type="scientific">Astrephomene gubernaculifera</name>
    <dbReference type="NCBI Taxonomy" id="47775"/>
    <lineage>
        <taxon>Eukaryota</taxon>
        <taxon>Viridiplantae</taxon>
        <taxon>Chlorophyta</taxon>
        <taxon>core chlorophytes</taxon>
        <taxon>Chlorophyceae</taxon>
        <taxon>CS clade</taxon>
        <taxon>Chlamydomonadales</taxon>
        <taxon>Astrephomenaceae</taxon>
        <taxon>Astrephomene</taxon>
    </lineage>
</organism>
<feature type="region of interest" description="Disordered" evidence="1">
    <location>
        <begin position="155"/>
        <end position="255"/>
    </location>
</feature>
<feature type="region of interest" description="Disordered" evidence="1">
    <location>
        <begin position="65"/>
        <end position="138"/>
    </location>
</feature>
<dbReference type="Proteomes" id="UP001054857">
    <property type="component" value="Unassembled WGS sequence"/>
</dbReference>
<dbReference type="InterPro" id="IPR015655">
    <property type="entry name" value="PP2C"/>
</dbReference>
<protein>
    <recommendedName>
        <fullName evidence="2">PPM-type phosphatase domain-containing protein</fullName>
    </recommendedName>
</protein>
<dbReference type="CDD" id="cd00143">
    <property type="entry name" value="PP2Cc"/>
    <property type="match status" value="1"/>
</dbReference>
<accession>A0AAD3HQS5</accession>
<evidence type="ECO:0000259" key="2">
    <source>
        <dbReference type="PROSITE" id="PS51746"/>
    </source>
</evidence>
<feature type="compositionally biased region" description="Low complexity" evidence="1">
    <location>
        <begin position="184"/>
        <end position="199"/>
    </location>
</feature>